<accession>A0ABV5Z4J9</accession>
<organism evidence="2 3">
    <name type="scientific">Salinicoccus siamensis</name>
    <dbReference type="NCBI Taxonomy" id="381830"/>
    <lineage>
        <taxon>Bacteria</taxon>
        <taxon>Bacillati</taxon>
        <taxon>Bacillota</taxon>
        <taxon>Bacilli</taxon>
        <taxon>Bacillales</taxon>
        <taxon>Staphylococcaceae</taxon>
        <taxon>Salinicoccus</taxon>
    </lineage>
</organism>
<evidence type="ECO:0000256" key="1">
    <source>
        <dbReference type="SAM" id="MobiDB-lite"/>
    </source>
</evidence>
<feature type="region of interest" description="Disordered" evidence="1">
    <location>
        <begin position="1"/>
        <end position="26"/>
    </location>
</feature>
<gene>
    <name evidence="2" type="ORF">ACFFLE_07930</name>
</gene>
<sequence length="52" mass="5690">MADRHPKLPGDSFSLDTAAGESNGPQCFIQTNRPLAIRDQPVKAFRKYLCGA</sequence>
<keyword evidence="3" id="KW-1185">Reference proteome</keyword>
<name>A0ABV5Z4J9_9STAP</name>
<proteinExistence type="predicted"/>
<protein>
    <submittedName>
        <fullName evidence="2">Uncharacterized protein</fullName>
    </submittedName>
</protein>
<comment type="caution">
    <text evidence="2">The sequence shown here is derived from an EMBL/GenBank/DDBJ whole genome shotgun (WGS) entry which is preliminary data.</text>
</comment>
<dbReference type="EMBL" id="JBHMAH010000025">
    <property type="protein sequence ID" value="MFB9861033.1"/>
    <property type="molecule type" value="Genomic_DNA"/>
</dbReference>
<dbReference type="RefSeq" id="WP_380570603.1">
    <property type="nucleotide sequence ID" value="NZ_JBHMAH010000025.1"/>
</dbReference>
<evidence type="ECO:0000313" key="3">
    <source>
        <dbReference type="Proteomes" id="UP001589740"/>
    </source>
</evidence>
<reference evidence="2 3" key="1">
    <citation type="submission" date="2024-09" db="EMBL/GenBank/DDBJ databases">
        <authorList>
            <person name="Sun Q."/>
            <person name="Mori K."/>
        </authorList>
    </citation>
    <scope>NUCLEOTIDE SEQUENCE [LARGE SCALE GENOMIC DNA]</scope>
    <source>
        <strain evidence="2 3">JCM 12822</strain>
    </source>
</reference>
<evidence type="ECO:0000313" key="2">
    <source>
        <dbReference type="EMBL" id="MFB9861033.1"/>
    </source>
</evidence>
<dbReference type="Proteomes" id="UP001589740">
    <property type="component" value="Unassembled WGS sequence"/>
</dbReference>